<protein>
    <submittedName>
        <fullName evidence="2">Uncharacterized protein</fullName>
    </submittedName>
</protein>
<reference evidence="2" key="1">
    <citation type="journal article" date="2023" name="DNA Res.">
        <title>Chromosome-level genome assembly of Phrynocephalus forsythii using third-generation DNA sequencing and Hi-C analysis.</title>
        <authorList>
            <person name="Qi Y."/>
            <person name="Zhao W."/>
            <person name="Zhao Y."/>
            <person name="Niu C."/>
            <person name="Cao S."/>
            <person name="Zhang Y."/>
        </authorList>
    </citation>
    <scope>NUCLEOTIDE SEQUENCE</scope>
    <source>
        <tissue evidence="2">Muscle</tissue>
    </source>
</reference>
<dbReference type="Pfam" id="PF19221">
    <property type="entry name" value="MELT"/>
    <property type="match status" value="4"/>
</dbReference>
<feature type="region of interest" description="Disordered" evidence="1">
    <location>
        <begin position="252"/>
        <end position="282"/>
    </location>
</feature>
<organism evidence="2 3">
    <name type="scientific">Phrynocephalus forsythii</name>
    <dbReference type="NCBI Taxonomy" id="171643"/>
    <lineage>
        <taxon>Eukaryota</taxon>
        <taxon>Metazoa</taxon>
        <taxon>Chordata</taxon>
        <taxon>Craniata</taxon>
        <taxon>Vertebrata</taxon>
        <taxon>Euteleostomi</taxon>
        <taxon>Lepidosauria</taxon>
        <taxon>Squamata</taxon>
        <taxon>Bifurcata</taxon>
        <taxon>Unidentata</taxon>
        <taxon>Episquamata</taxon>
        <taxon>Toxicofera</taxon>
        <taxon>Iguania</taxon>
        <taxon>Acrodonta</taxon>
        <taxon>Agamidae</taxon>
        <taxon>Agaminae</taxon>
        <taxon>Phrynocephalus</taxon>
    </lineage>
</organism>
<comment type="caution">
    <text evidence="2">The sequence shown here is derived from an EMBL/GenBank/DDBJ whole genome shotgun (WGS) entry which is preliminary data.</text>
</comment>
<evidence type="ECO:0000313" key="2">
    <source>
        <dbReference type="EMBL" id="KAJ7344844.1"/>
    </source>
</evidence>
<dbReference type="Proteomes" id="UP001142489">
    <property type="component" value="Unassembled WGS sequence"/>
</dbReference>
<feature type="region of interest" description="Disordered" evidence="1">
    <location>
        <begin position="472"/>
        <end position="495"/>
    </location>
</feature>
<keyword evidence="3" id="KW-1185">Reference proteome</keyword>
<dbReference type="InterPro" id="IPR043651">
    <property type="entry name" value="KNL1_MELT_rpt"/>
</dbReference>
<dbReference type="PANTHER" id="PTHR16520">
    <property type="entry name" value="KINETOCHORE SCAFFOLD 1"/>
    <property type="match status" value="1"/>
</dbReference>
<dbReference type="GO" id="GO:0005634">
    <property type="term" value="C:nucleus"/>
    <property type="evidence" value="ECO:0007669"/>
    <property type="project" value="TreeGrafter"/>
</dbReference>
<dbReference type="EMBL" id="JAPFRF010000001">
    <property type="protein sequence ID" value="KAJ7344844.1"/>
    <property type="molecule type" value="Genomic_DNA"/>
</dbReference>
<name>A0A9Q0Y8U0_9SAUR</name>
<gene>
    <name evidence="2" type="ORF">JRQ81_000794</name>
</gene>
<dbReference type="GO" id="GO:0051301">
    <property type="term" value="P:cell division"/>
    <property type="evidence" value="ECO:0007669"/>
    <property type="project" value="InterPro"/>
</dbReference>
<dbReference type="GO" id="GO:0008608">
    <property type="term" value="P:attachment of spindle microtubules to kinetochore"/>
    <property type="evidence" value="ECO:0007669"/>
    <property type="project" value="InterPro"/>
</dbReference>
<sequence>MEWSIEETGKMILSGRTKEETATQLQEIGEMEITRSHTVTVNHGILQKAQASTQGPISALADKTNMLLHSSDTAITQSTSFVPVDKTVLFTNNNNMEITKSESGAFLKNSCSASWPQKGSKTKDFTLLGSVEDKTLVFALHDDEMEITKCHTVAVKLPKEQFCQDNMDMTGSHIVTESTEENLHKNAKKLEKHDWWDLPSKSVMALAMDDDMGVSERHKMTLDSKSSHLCLPDSHAKLPFSVNDTNAFVSHQDGSEATNLPANTADAGDPKESVRQQMPNRSMQQTSVNVLPIVYGGKIQDTKFADNHTVIYGSNNNMPDVDNQIQNSFTNSGGGDYMEMTRNYTTGIECMHMNNNNECYINSQAKSNSELSASAITCEKELCVSQTGKNSTSSGKETLLIPQEQHNFLRTKDDHLKSCISEIKTFEKDAPLNSIPNEENDFMFPVSMQDMDPKLSEKSSHDLNTNRMYIPMSESKSSKDSPKNLSWSRQEPLGETRVLSDDSKVVNRHDTVSGEWSNYTKNQHNNVESLPIDTFPLEEKSVLLPKISGADNTCLELKDTGKKSQPDLVCQDVDSCLGTHPQS</sequence>
<accession>A0A9Q0Y8U0</accession>
<dbReference type="InterPro" id="IPR037388">
    <property type="entry name" value="Blinkin"/>
</dbReference>
<dbReference type="GO" id="GO:0034501">
    <property type="term" value="P:protein localization to kinetochore"/>
    <property type="evidence" value="ECO:0007669"/>
    <property type="project" value="InterPro"/>
</dbReference>
<evidence type="ECO:0000313" key="3">
    <source>
        <dbReference type="Proteomes" id="UP001142489"/>
    </source>
</evidence>
<dbReference type="PANTHER" id="PTHR16520:SF3">
    <property type="entry name" value="KINETOCHORE SCAFFOLD 1"/>
    <property type="match status" value="1"/>
</dbReference>
<dbReference type="OrthoDB" id="6132334at2759"/>
<dbReference type="AlphaFoldDB" id="A0A9Q0Y8U0"/>
<proteinExistence type="predicted"/>
<evidence type="ECO:0000256" key="1">
    <source>
        <dbReference type="SAM" id="MobiDB-lite"/>
    </source>
</evidence>